<gene>
    <name evidence="4" type="ORF">MuYL_3874</name>
</gene>
<dbReference type="SUPFAM" id="SSF55729">
    <property type="entry name" value="Acyl-CoA N-acyltransferases (Nat)"/>
    <property type="match status" value="1"/>
</dbReference>
<dbReference type="Pfam" id="PF00583">
    <property type="entry name" value="Acetyltransf_1"/>
    <property type="match status" value="1"/>
</dbReference>
<accession>A0A223P0S8</accession>
<evidence type="ECO:0000313" key="5">
    <source>
        <dbReference type="Proteomes" id="UP000215002"/>
    </source>
</evidence>
<evidence type="ECO:0000259" key="3">
    <source>
        <dbReference type="PROSITE" id="PS51186"/>
    </source>
</evidence>
<dbReference type="InterPro" id="IPR016181">
    <property type="entry name" value="Acyl_CoA_acyltransferase"/>
</dbReference>
<proteinExistence type="predicted"/>
<evidence type="ECO:0000256" key="1">
    <source>
        <dbReference type="ARBA" id="ARBA00022679"/>
    </source>
</evidence>
<dbReference type="EMBL" id="CP022743">
    <property type="protein sequence ID" value="ASU35759.1"/>
    <property type="molecule type" value="Genomic_DNA"/>
</dbReference>
<dbReference type="AlphaFoldDB" id="A0A223P0S8"/>
<reference evidence="4 5" key="1">
    <citation type="submission" date="2017-08" db="EMBL/GenBank/DDBJ databases">
        <title>Complete genome sequence of Mucilaginibacter sp. strain BJC16-A31.</title>
        <authorList>
            <consortium name="Henan University of Science and Technology"/>
            <person name="You X."/>
        </authorList>
    </citation>
    <scope>NUCLEOTIDE SEQUENCE [LARGE SCALE GENOMIC DNA]</scope>
    <source>
        <strain evidence="4 5">BJC16-A31</strain>
    </source>
</reference>
<sequence>MPVTTRLATLADISQLNELIALSVRGLSRGYYTPTQIESAIKYIFGVDTQLIIDGTYYIAEAENVIVGCGGWSKRNTLYGGDQHKEIEDPLLDPEYDAARIRAFFVHPDYARQGIGRQIINVCEAAAVSAGFSSFELGATLPGVPLYKVMGYTAVERIDAPLPDGEVLEIVKMKKG</sequence>
<keyword evidence="2" id="KW-0012">Acyltransferase</keyword>
<dbReference type="Gene3D" id="3.40.630.30">
    <property type="match status" value="1"/>
</dbReference>
<dbReference type="InterPro" id="IPR050832">
    <property type="entry name" value="Bact_Acetyltransf"/>
</dbReference>
<evidence type="ECO:0000256" key="2">
    <source>
        <dbReference type="ARBA" id="ARBA00023315"/>
    </source>
</evidence>
<dbReference type="PROSITE" id="PS51186">
    <property type="entry name" value="GNAT"/>
    <property type="match status" value="1"/>
</dbReference>
<protein>
    <submittedName>
        <fullName evidence="4">GNAT family N-acetyltransferase</fullName>
    </submittedName>
</protein>
<dbReference type="PANTHER" id="PTHR43877:SF1">
    <property type="entry name" value="ACETYLTRANSFERASE"/>
    <property type="match status" value="1"/>
</dbReference>
<evidence type="ECO:0000313" key="4">
    <source>
        <dbReference type="EMBL" id="ASU35759.1"/>
    </source>
</evidence>
<dbReference type="RefSeq" id="WP_094571887.1">
    <property type="nucleotide sequence ID" value="NZ_CP022743.1"/>
</dbReference>
<dbReference type="Proteomes" id="UP000215002">
    <property type="component" value="Chromosome"/>
</dbReference>
<organism evidence="4 5">
    <name type="scientific">Mucilaginibacter xinganensis</name>
    <dbReference type="NCBI Taxonomy" id="1234841"/>
    <lineage>
        <taxon>Bacteria</taxon>
        <taxon>Pseudomonadati</taxon>
        <taxon>Bacteroidota</taxon>
        <taxon>Sphingobacteriia</taxon>
        <taxon>Sphingobacteriales</taxon>
        <taxon>Sphingobacteriaceae</taxon>
        <taxon>Mucilaginibacter</taxon>
    </lineage>
</organism>
<keyword evidence="5" id="KW-1185">Reference proteome</keyword>
<keyword evidence="1 4" id="KW-0808">Transferase</keyword>
<dbReference type="OrthoDB" id="961272at2"/>
<dbReference type="PANTHER" id="PTHR43877">
    <property type="entry name" value="AMINOALKYLPHOSPHONATE N-ACETYLTRANSFERASE-RELATED-RELATED"/>
    <property type="match status" value="1"/>
</dbReference>
<dbReference type="CDD" id="cd04301">
    <property type="entry name" value="NAT_SF"/>
    <property type="match status" value="1"/>
</dbReference>
<dbReference type="KEGG" id="muc:MuYL_3874"/>
<dbReference type="GO" id="GO:0016747">
    <property type="term" value="F:acyltransferase activity, transferring groups other than amino-acyl groups"/>
    <property type="evidence" value="ECO:0007669"/>
    <property type="project" value="InterPro"/>
</dbReference>
<name>A0A223P0S8_9SPHI</name>
<feature type="domain" description="N-acetyltransferase" evidence="3">
    <location>
        <begin position="3"/>
        <end position="174"/>
    </location>
</feature>
<dbReference type="InterPro" id="IPR000182">
    <property type="entry name" value="GNAT_dom"/>
</dbReference>